<comment type="caution">
    <text evidence="1">The sequence shown here is derived from an EMBL/GenBank/DDBJ whole genome shotgun (WGS) entry which is preliminary data.</text>
</comment>
<sequence length="136" mass="15105">MQETGGEVSDDTSIDDDCRMLRRIHPAWINEFRPERSNFEIRRPHVGLSVTAWLSDADLEAVLAEAPTFGVVRVTAGELRAAGFKIMRVPEPDNPNHCECYGAISKGDRKKLALASVWVRPPSEHDPASYGVLDAF</sequence>
<protein>
    <submittedName>
        <fullName evidence="1">Uncharacterized protein</fullName>
    </submittedName>
</protein>
<dbReference type="EMBL" id="JADQDC010000004">
    <property type="protein sequence ID" value="MBF9150878.1"/>
    <property type="molecule type" value="Genomic_DNA"/>
</dbReference>
<evidence type="ECO:0000313" key="1">
    <source>
        <dbReference type="EMBL" id="MBF9150878.1"/>
    </source>
</evidence>
<gene>
    <name evidence="1" type="ORF">I2488_07670</name>
</gene>
<reference evidence="1 2" key="1">
    <citation type="submission" date="2020-11" db="EMBL/GenBank/DDBJ databases">
        <title>The genome sequence of Novosphingobium sp. 1Y9A.</title>
        <authorList>
            <person name="Liu Y."/>
        </authorList>
    </citation>
    <scope>NUCLEOTIDE SEQUENCE [LARGE SCALE GENOMIC DNA]</scope>
    <source>
        <strain evidence="1 2">1Y9A</strain>
    </source>
</reference>
<accession>A0ABS0HF63</accession>
<proteinExistence type="predicted"/>
<dbReference type="RefSeq" id="WP_196275214.1">
    <property type="nucleotide sequence ID" value="NZ_JADQDC010000004.1"/>
</dbReference>
<keyword evidence="2" id="KW-1185">Reference proteome</keyword>
<name>A0ABS0HF63_9SPHN</name>
<evidence type="ECO:0000313" key="2">
    <source>
        <dbReference type="Proteomes" id="UP000600799"/>
    </source>
</evidence>
<dbReference type="Proteomes" id="UP000600799">
    <property type="component" value="Unassembled WGS sequence"/>
</dbReference>
<organism evidence="1 2">
    <name type="scientific">Novosphingobium jiangmenense</name>
    <dbReference type="NCBI Taxonomy" id="2791981"/>
    <lineage>
        <taxon>Bacteria</taxon>
        <taxon>Pseudomonadati</taxon>
        <taxon>Pseudomonadota</taxon>
        <taxon>Alphaproteobacteria</taxon>
        <taxon>Sphingomonadales</taxon>
        <taxon>Sphingomonadaceae</taxon>
        <taxon>Novosphingobium</taxon>
    </lineage>
</organism>